<name>A0ABT9E5X6_9PROT</name>
<comment type="caution">
    <text evidence="2">The sequence shown here is derived from an EMBL/GenBank/DDBJ whole genome shotgun (WGS) entry which is preliminary data.</text>
</comment>
<evidence type="ECO:0000256" key="1">
    <source>
        <dbReference type="SAM" id="MobiDB-lite"/>
    </source>
</evidence>
<gene>
    <name evidence="2" type="ORF">Q7A36_24555</name>
</gene>
<dbReference type="EMBL" id="JAUTWS010000030">
    <property type="protein sequence ID" value="MDO9711541.1"/>
    <property type="molecule type" value="Genomic_DNA"/>
</dbReference>
<evidence type="ECO:0008006" key="4">
    <source>
        <dbReference type="Google" id="ProtNLM"/>
    </source>
</evidence>
<feature type="compositionally biased region" description="Low complexity" evidence="1">
    <location>
        <begin position="1"/>
        <end position="14"/>
    </location>
</feature>
<dbReference type="RefSeq" id="WP_305106399.1">
    <property type="nucleotide sequence ID" value="NZ_JAUTWS010000030.1"/>
</dbReference>
<evidence type="ECO:0000313" key="3">
    <source>
        <dbReference type="Proteomes" id="UP001243009"/>
    </source>
</evidence>
<feature type="region of interest" description="Disordered" evidence="1">
    <location>
        <begin position="1"/>
        <end position="21"/>
    </location>
</feature>
<evidence type="ECO:0000313" key="2">
    <source>
        <dbReference type="EMBL" id="MDO9711541.1"/>
    </source>
</evidence>
<reference evidence="2 3" key="1">
    <citation type="submission" date="2023-08" db="EMBL/GenBank/DDBJ databases">
        <title>The draft genome sequence of Paracraurococcus sp. LOR1-02.</title>
        <authorList>
            <person name="Kingkaew E."/>
            <person name="Tanasupawat S."/>
        </authorList>
    </citation>
    <scope>NUCLEOTIDE SEQUENCE [LARGE SCALE GENOMIC DNA]</scope>
    <source>
        <strain evidence="2 3">LOR1-02</strain>
    </source>
</reference>
<dbReference type="Proteomes" id="UP001243009">
    <property type="component" value="Unassembled WGS sequence"/>
</dbReference>
<keyword evidence="3" id="KW-1185">Reference proteome</keyword>
<sequence length="56" mass="6225">MLDTTLAALPQALAEPPPEPPEFDAWLRRHLEGLHAGVLTEPVPERFLRILKGQAD</sequence>
<protein>
    <recommendedName>
        <fullName evidence="4">Anti-sigma factor NepR domain-containing protein</fullName>
    </recommendedName>
</protein>
<accession>A0ABT9E5X6</accession>
<organism evidence="2 3">
    <name type="scientific">Paracraurococcus lichenis</name>
    <dbReference type="NCBI Taxonomy" id="3064888"/>
    <lineage>
        <taxon>Bacteria</taxon>
        <taxon>Pseudomonadati</taxon>
        <taxon>Pseudomonadota</taxon>
        <taxon>Alphaproteobacteria</taxon>
        <taxon>Acetobacterales</taxon>
        <taxon>Roseomonadaceae</taxon>
        <taxon>Paracraurococcus</taxon>
    </lineage>
</organism>
<proteinExistence type="predicted"/>